<accession>A0AAD7Q9V7</accession>
<comment type="caution">
    <text evidence="1">The sequence shown here is derived from an EMBL/GenBank/DDBJ whole genome shotgun (WGS) entry which is preliminary data.</text>
</comment>
<dbReference type="KEGG" id="qsa:O6P43_007132"/>
<reference evidence="1" key="1">
    <citation type="journal article" date="2023" name="Science">
        <title>Elucidation of the pathway for biosynthesis of saponin adjuvants from the soapbark tree.</title>
        <authorList>
            <person name="Reed J."/>
            <person name="Orme A."/>
            <person name="El-Demerdash A."/>
            <person name="Owen C."/>
            <person name="Martin L.B.B."/>
            <person name="Misra R.C."/>
            <person name="Kikuchi S."/>
            <person name="Rejzek M."/>
            <person name="Martin A.C."/>
            <person name="Harkess A."/>
            <person name="Leebens-Mack J."/>
            <person name="Louveau T."/>
            <person name="Stephenson M.J."/>
            <person name="Osbourn A."/>
        </authorList>
    </citation>
    <scope>NUCLEOTIDE SEQUENCE</scope>
    <source>
        <strain evidence="1">S10</strain>
    </source>
</reference>
<proteinExistence type="predicted"/>
<dbReference type="AlphaFoldDB" id="A0AAD7Q9V7"/>
<dbReference type="PANTHER" id="PTHR23077:SF9">
    <property type="entry name" value="PEROXISOMAL ATPASE PEX6"/>
    <property type="match status" value="1"/>
</dbReference>
<sequence length="306" mass="34280">MEDEEHQDMIDLTLQKYFEVDRHLSRGNIFSIHINWNCNSIFAFPATKKSRKENNNIVYFKVDSVEPSDKPVLCDNRTSTALVLGRTSPSALPPDSLISGPRRLVSILLYGVAGFGKRKVVKYVARKLGLLDSEIFSLLLFHASSLSSYFLLLMQPYYNRCLPTVLLLCHFDVFQNSHPLEDSLNDQEGIISEVASVIRKSTEPDIEDEDICSQGKPNDDLNAGKKSWHRVLLVAAADSSEVIPPTIRCCFSHEINMGPLTEEQRAEMLSQSLQSLFEFVPNTNPESFLKNIVGQASGLLQGTCVL</sequence>
<dbReference type="GO" id="GO:0016887">
    <property type="term" value="F:ATP hydrolysis activity"/>
    <property type="evidence" value="ECO:0007669"/>
    <property type="project" value="TreeGrafter"/>
</dbReference>
<keyword evidence="2" id="KW-1185">Reference proteome</keyword>
<dbReference type="GO" id="GO:0005829">
    <property type="term" value="C:cytosol"/>
    <property type="evidence" value="ECO:0007669"/>
    <property type="project" value="TreeGrafter"/>
</dbReference>
<dbReference type="EMBL" id="JARAOO010000003">
    <property type="protein sequence ID" value="KAJ7977518.1"/>
    <property type="molecule type" value="Genomic_DNA"/>
</dbReference>
<evidence type="ECO:0000313" key="1">
    <source>
        <dbReference type="EMBL" id="KAJ7977518.1"/>
    </source>
</evidence>
<dbReference type="InterPro" id="IPR050168">
    <property type="entry name" value="AAA_ATPase_domain"/>
</dbReference>
<name>A0AAD7Q9V7_QUISA</name>
<dbReference type="PANTHER" id="PTHR23077">
    <property type="entry name" value="AAA-FAMILY ATPASE"/>
    <property type="match status" value="1"/>
</dbReference>
<dbReference type="SUPFAM" id="SSF52540">
    <property type="entry name" value="P-loop containing nucleoside triphosphate hydrolases"/>
    <property type="match status" value="1"/>
</dbReference>
<evidence type="ECO:0000313" key="2">
    <source>
        <dbReference type="Proteomes" id="UP001163823"/>
    </source>
</evidence>
<dbReference type="GO" id="GO:0005778">
    <property type="term" value="C:peroxisomal membrane"/>
    <property type="evidence" value="ECO:0007669"/>
    <property type="project" value="TreeGrafter"/>
</dbReference>
<protein>
    <submittedName>
        <fullName evidence="1">Peroxisome biogenesis protein 6</fullName>
    </submittedName>
</protein>
<dbReference type="InterPro" id="IPR027417">
    <property type="entry name" value="P-loop_NTPase"/>
</dbReference>
<dbReference type="Gene3D" id="3.40.50.300">
    <property type="entry name" value="P-loop containing nucleotide triphosphate hydrolases"/>
    <property type="match status" value="1"/>
</dbReference>
<dbReference type="GO" id="GO:0016558">
    <property type="term" value="P:protein import into peroxisome matrix"/>
    <property type="evidence" value="ECO:0007669"/>
    <property type="project" value="TreeGrafter"/>
</dbReference>
<gene>
    <name evidence="1" type="ORF">O6P43_007132</name>
</gene>
<dbReference type="Proteomes" id="UP001163823">
    <property type="component" value="Chromosome 3"/>
</dbReference>
<organism evidence="1 2">
    <name type="scientific">Quillaja saponaria</name>
    <name type="common">Soap bark tree</name>
    <dbReference type="NCBI Taxonomy" id="32244"/>
    <lineage>
        <taxon>Eukaryota</taxon>
        <taxon>Viridiplantae</taxon>
        <taxon>Streptophyta</taxon>
        <taxon>Embryophyta</taxon>
        <taxon>Tracheophyta</taxon>
        <taxon>Spermatophyta</taxon>
        <taxon>Magnoliopsida</taxon>
        <taxon>eudicotyledons</taxon>
        <taxon>Gunneridae</taxon>
        <taxon>Pentapetalae</taxon>
        <taxon>rosids</taxon>
        <taxon>fabids</taxon>
        <taxon>Fabales</taxon>
        <taxon>Quillajaceae</taxon>
        <taxon>Quillaja</taxon>
    </lineage>
</organism>